<evidence type="ECO:0000256" key="3">
    <source>
        <dbReference type="ARBA" id="ARBA00022475"/>
    </source>
</evidence>
<feature type="transmembrane region" description="Helical" evidence="7">
    <location>
        <begin position="129"/>
        <end position="148"/>
    </location>
</feature>
<protein>
    <submittedName>
        <fullName evidence="10">Transporter</fullName>
    </submittedName>
</protein>
<evidence type="ECO:0000256" key="6">
    <source>
        <dbReference type="ARBA" id="ARBA00023136"/>
    </source>
</evidence>
<evidence type="ECO:0000256" key="7">
    <source>
        <dbReference type="SAM" id="Phobius"/>
    </source>
</evidence>
<dbReference type="SUPFAM" id="SSF103481">
    <property type="entry name" value="Multidrug resistance efflux transporter EmrE"/>
    <property type="match status" value="1"/>
</dbReference>
<dbReference type="AlphaFoldDB" id="A0A917LIS1"/>
<evidence type="ECO:0000259" key="9">
    <source>
        <dbReference type="Pfam" id="PF00892"/>
    </source>
</evidence>
<accession>A0A917LIS1</accession>
<keyword evidence="6 7" id="KW-0472">Membrane</keyword>
<evidence type="ECO:0000256" key="5">
    <source>
        <dbReference type="ARBA" id="ARBA00022989"/>
    </source>
</evidence>
<feature type="domain" description="EamA" evidence="9">
    <location>
        <begin position="163"/>
        <end position="297"/>
    </location>
</feature>
<dbReference type="GO" id="GO:0005886">
    <property type="term" value="C:plasma membrane"/>
    <property type="evidence" value="ECO:0007669"/>
    <property type="project" value="UniProtKB-SubCell"/>
</dbReference>
<dbReference type="InterPro" id="IPR037185">
    <property type="entry name" value="EmrE-like"/>
</dbReference>
<comment type="subcellular location">
    <subcellularLocation>
        <location evidence="1">Cell membrane</location>
        <topology evidence="1">Multi-pass membrane protein</topology>
    </subcellularLocation>
</comment>
<dbReference type="Pfam" id="PF00892">
    <property type="entry name" value="EamA"/>
    <property type="match status" value="2"/>
</dbReference>
<evidence type="ECO:0000313" key="10">
    <source>
        <dbReference type="EMBL" id="GGG27869.1"/>
    </source>
</evidence>
<dbReference type="PANTHER" id="PTHR32322">
    <property type="entry name" value="INNER MEMBRANE TRANSPORTER"/>
    <property type="match status" value="1"/>
</dbReference>
<feature type="transmembrane region" description="Helical" evidence="7">
    <location>
        <begin position="70"/>
        <end position="89"/>
    </location>
</feature>
<comment type="similarity">
    <text evidence="2">Belongs to the EamA transporter family.</text>
</comment>
<dbReference type="InterPro" id="IPR000620">
    <property type="entry name" value="EamA_dom"/>
</dbReference>
<keyword evidence="8" id="KW-0732">Signal</keyword>
<evidence type="ECO:0000313" key="11">
    <source>
        <dbReference type="Proteomes" id="UP000616608"/>
    </source>
</evidence>
<sequence>MKKKALWMGAFACLIASMSWGAMFPVADHALQYIDPFYFATIRYGIVSLLLVILLWWREGSRAFRTEGKMRYLLFFGTMAFTVYNLFIFMGQSQMGQSGVIVASIMETLMPIITILIIWFLYKTRPKNYMLLSIIVAFIGASLVITKGELHFFSELSSQALPLFLIFLGVTGWVVYTMGGQRFIGWSTLRYSTLTCLIGTSVTAIITGILTWQGSIVMPTMHVMDTIKYDMLFMSSFPGIIALLCWNYGVKQLNALNGVLFINFVPITTLLIMMWQGYQITVFDLVGTSLVIIALVANNLYQRHDLRNRKLSFILTKKTYRGKHFLPSNT</sequence>
<feature type="signal peptide" evidence="8">
    <location>
        <begin position="1"/>
        <end position="21"/>
    </location>
</feature>
<dbReference type="RefSeq" id="WP_188615210.1">
    <property type="nucleotide sequence ID" value="NZ_BMJT01000007.1"/>
</dbReference>
<gene>
    <name evidence="10" type="ORF">GCM10007425_23100</name>
</gene>
<feature type="transmembrane region" description="Helical" evidence="7">
    <location>
        <begin position="101"/>
        <end position="122"/>
    </location>
</feature>
<proteinExistence type="inferred from homology"/>
<evidence type="ECO:0000256" key="2">
    <source>
        <dbReference type="ARBA" id="ARBA00007362"/>
    </source>
</evidence>
<evidence type="ECO:0000256" key="4">
    <source>
        <dbReference type="ARBA" id="ARBA00022692"/>
    </source>
</evidence>
<feature type="chain" id="PRO_5038476293" evidence="8">
    <location>
        <begin position="22"/>
        <end position="330"/>
    </location>
</feature>
<reference evidence="10" key="2">
    <citation type="submission" date="2020-09" db="EMBL/GenBank/DDBJ databases">
        <authorList>
            <person name="Sun Q."/>
            <person name="Zhou Y."/>
        </authorList>
    </citation>
    <scope>NUCLEOTIDE SEQUENCE</scope>
    <source>
        <strain evidence="10">CGMCC 1.15760</strain>
    </source>
</reference>
<feature type="transmembrane region" description="Helical" evidence="7">
    <location>
        <begin position="191"/>
        <end position="212"/>
    </location>
</feature>
<keyword evidence="11" id="KW-1185">Reference proteome</keyword>
<keyword evidence="5 7" id="KW-1133">Transmembrane helix</keyword>
<feature type="transmembrane region" description="Helical" evidence="7">
    <location>
        <begin position="160"/>
        <end position="179"/>
    </location>
</feature>
<reference evidence="10" key="1">
    <citation type="journal article" date="2014" name="Int. J. Syst. Evol. Microbiol.">
        <title>Complete genome sequence of Corynebacterium casei LMG S-19264T (=DSM 44701T), isolated from a smear-ripened cheese.</title>
        <authorList>
            <consortium name="US DOE Joint Genome Institute (JGI-PGF)"/>
            <person name="Walter F."/>
            <person name="Albersmeier A."/>
            <person name="Kalinowski J."/>
            <person name="Ruckert C."/>
        </authorList>
    </citation>
    <scope>NUCLEOTIDE SEQUENCE</scope>
    <source>
        <strain evidence="10">CGMCC 1.15760</strain>
    </source>
</reference>
<evidence type="ECO:0000256" key="1">
    <source>
        <dbReference type="ARBA" id="ARBA00004651"/>
    </source>
</evidence>
<organism evidence="10 11">
    <name type="scientific">Lysinibacillus alkalisoli</name>
    <dbReference type="NCBI Taxonomy" id="1911548"/>
    <lineage>
        <taxon>Bacteria</taxon>
        <taxon>Bacillati</taxon>
        <taxon>Bacillota</taxon>
        <taxon>Bacilli</taxon>
        <taxon>Bacillales</taxon>
        <taxon>Bacillaceae</taxon>
        <taxon>Lysinibacillus</taxon>
    </lineage>
</organism>
<name>A0A917LIS1_9BACI</name>
<dbReference type="EMBL" id="BMJT01000007">
    <property type="protein sequence ID" value="GGG27869.1"/>
    <property type="molecule type" value="Genomic_DNA"/>
</dbReference>
<dbReference type="Proteomes" id="UP000616608">
    <property type="component" value="Unassembled WGS sequence"/>
</dbReference>
<keyword evidence="3" id="KW-1003">Cell membrane</keyword>
<feature type="transmembrane region" description="Helical" evidence="7">
    <location>
        <begin position="37"/>
        <end position="58"/>
    </location>
</feature>
<keyword evidence="4 7" id="KW-0812">Transmembrane</keyword>
<comment type="caution">
    <text evidence="10">The sequence shown here is derived from an EMBL/GenBank/DDBJ whole genome shotgun (WGS) entry which is preliminary data.</text>
</comment>
<dbReference type="InterPro" id="IPR050638">
    <property type="entry name" value="AA-Vitamin_Transporters"/>
</dbReference>
<dbReference type="PANTHER" id="PTHR32322:SF18">
    <property type="entry name" value="S-ADENOSYLMETHIONINE_S-ADENOSYLHOMOCYSTEINE TRANSPORTER"/>
    <property type="match status" value="1"/>
</dbReference>
<evidence type="ECO:0000256" key="8">
    <source>
        <dbReference type="SAM" id="SignalP"/>
    </source>
</evidence>
<feature type="transmembrane region" description="Helical" evidence="7">
    <location>
        <begin position="256"/>
        <end position="275"/>
    </location>
</feature>
<feature type="transmembrane region" description="Helical" evidence="7">
    <location>
        <begin position="281"/>
        <end position="301"/>
    </location>
</feature>
<feature type="transmembrane region" description="Helical" evidence="7">
    <location>
        <begin position="232"/>
        <end position="249"/>
    </location>
</feature>
<feature type="domain" description="EamA" evidence="9">
    <location>
        <begin position="8"/>
        <end position="145"/>
    </location>
</feature>